<evidence type="ECO:0000313" key="2">
    <source>
        <dbReference type="Proteomes" id="UP000198945"/>
    </source>
</evidence>
<name>A0A1G8PYW4_9FIRM</name>
<dbReference type="Proteomes" id="UP000198945">
    <property type="component" value="Unassembled WGS sequence"/>
</dbReference>
<dbReference type="EMBL" id="FNEH01000021">
    <property type="protein sequence ID" value="SDI97030.1"/>
    <property type="molecule type" value="Genomic_DNA"/>
</dbReference>
<dbReference type="AlphaFoldDB" id="A0A1G8PYW4"/>
<protein>
    <submittedName>
        <fullName evidence="1">Uncharacterized protein</fullName>
    </submittedName>
</protein>
<gene>
    <name evidence="1" type="ORF">SAMN04515654_12160</name>
</gene>
<dbReference type="RefSeq" id="WP_089716435.1">
    <property type="nucleotide sequence ID" value="NZ_FNEH01000021.1"/>
</dbReference>
<proteinExistence type="predicted"/>
<sequence>MPVYEISYDLNSKGQNYDELIKLIKSFGNWAHPLDSTWWIETYNKDSEDIYNVFDQALDSNDHIFITKITSDYYGYLPDKFWKWLKERL</sequence>
<organism evidence="1 2">
    <name type="scientific">Halanaerobium congolense</name>
    <dbReference type="NCBI Taxonomy" id="54121"/>
    <lineage>
        <taxon>Bacteria</taxon>
        <taxon>Bacillati</taxon>
        <taxon>Bacillota</taxon>
        <taxon>Clostridia</taxon>
        <taxon>Halanaerobiales</taxon>
        <taxon>Halanaerobiaceae</taxon>
        <taxon>Halanaerobium</taxon>
    </lineage>
</organism>
<evidence type="ECO:0000313" key="1">
    <source>
        <dbReference type="EMBL" id="SDI97030.1"/>
    </source>
</evidence>
<reference evidence="1 2" key="1">
    <citation type="submission" date="2016-10" db="EMBL/GenBank/DDBJ databases">
        <authorList>
            <person name="de Groot N.N."/>
        </authorList>
    </citation>
    <scope>NUCLEOTIDE SEQUENCE [LARGE SCALE GENOMIC DNA]</scope>
    <source>
        <strain evidence="1 2">WG7</strain>
    </source>
</reference>
<accession>A0A1G8PYW4</accession>